<dbReference type="SUPFAM" id="SSF56801">
    <property type="entry name" value="Acetyl-CoA synthetase-like"/>
    <property type="match status" value="1"/>
</dbReference>
<accession>A0ABX0E5P5</accession>
<name>A0ABX0E5P5_9ACTN</name>
<dbReference type="Proteomes" id="UP001518140">
    <property type="component" value="Unassembled WGS sequence"/>
</dbReference>
<dbReference type="RefSeq" id="WP_165344289.1">
    <property type="nucleotide sequence ID" value="NZ_JAAKZX010000203.1"/>
</dbReference>
<sequence>MSVYRTAQLLLDIRRAEKEGPIKLERRRATRLAAAVSHARTYSPYYRELYSGLPEYVGDATTLPITDKKSLMGRFDDWVTDRDVSLERAVAFTDDPALVGTDFLGTYRVGTTSGSSGVRGIFVFDKRSTAVTSALALRSFKSWLRPADVRAIVRGGGRMAYVMALGGHFASSTVLPRSIVRDGKGSKTVRGFSVFSPLPEIVDELNRFQPNILVGYAGQVALLAGEQEAGRLRISPRLVVLSAEGLTEQGYERIARVFDARIANSYSATEFMSAAVSCAHGWLHVNADWVILEPVDAEHRPVPAGEHSHTVLLTNLANRVQPILRYDLGDSVLTRPDPCPCGSPFTAIRIKGRSTEALTFHDVRSRAVGVPPGALALVVDMAPGLELAQVVQTSRTALSVRVKPARDADADHVWDNVRSEVHRFLGEHGLHNVEVTLDTDAPQQSAGGKYRLIIPLDEAREDVT</sequence>
<dbReference type="PANTHER" id="PTHR36932">
    <property type="entry name" value="CAPSULAR POLYSACCHARIDE BIOSYNTHESIS PROTEIN"/>
    <property type="match status" value="1"/>
</dbReference>
<dbReference type="InterPro" id="IPR053158">
    <property type="entry name" value="CapK_Type1_Caps_Biosynth"/>
</dbReference>
<evidence type="ECO:0000313" key="1">
    <source>
        <dbReference type="EMBL" id="NGO47779.1"/>
    </source>
</evidence>
<keyword evidence="2" id="KW-1185">Reference proteome</keyword>
<protein>
    <submittedName>
        <fullName evidence="1">Phenylacetate--CoA ligase family protein</fullName>
    </submittedName>
</protein>
<reference evidence="1 2" key="1">
    <citation type="submission" date="2020-02" db="EMBL/GenBank/DDBJ databases">
        <title>Whole-genome analyses of novel actinobacteria.</title>
        <authorList>
            <person name="Sahin N."/>
            <person name="Tokatli A."/>
        </authorList>
    </citation>
    <scope>NUCLEOTIDE SEQUENCE [LARGE SCALE GENOMIC DNA]</scope>
    <source>
        <strain evidence="1 2">YC419</strain>
    </source>
</reference>
<gene>
    <name evidence="1" type="ORF">G6048_38780</name>
</gene>
<keyword evidence="1" id="KW-0436">Ligase</keyword>
<evidence type="ECO:0000313" key="2">
    <source>
        <dbReference type="Proteomes" id="UP001518140"/>
    </source>
</evidence>
<dbReference type="InterPro" id="IPR042099">
    <property type="entry name" value="ANL_N_sf"/>
</dbReference>
<organism evidence="1 2">
    <name type="scientific">Streptomyces ureilyticus</name>
    <dbReference type="NCBI Taxonomy" id="1775131"/>
    <lineage>
        <taxon>Bacteria</taxon>
        <taxon>Bacillati</taxon>
        <taxon>Actinomycetota</taxon>
        <taxon>Actinomycetes</taxon>
        <taxon>Kitasatosporales</taxon>
        <taxon>Streptomycetaceae</taxon>
        <taxon>Streptomyces</taxon>
    </lineage>
</organism>
<proteinExistence type="predicted"/>
<dbReference type="Gene3D" id="3.40.50.12780">
    <property type="entry name" value="N-terminal domain of ligase-like"/>
    <property type="match status" value="1"/>
</dbReference>
<dbReference type="GO" id="GO:0016874">
    <property type="term" value="F:ligase activity"/>
    <property type="evidence" value="ECO:0007669"/>
    <property type="project" value="UniProtKB-KW"/>
</dbReference>
<comment type="caution">
    <text evidence="1">The sequence shown here is derived from an EMBL/GenBank/DDBJ whole genome shotgun (WGS) entry which is preliminary data.</text>
</comment>
<dbReference type="EMBL" id="JAAKZX010000203">
    <property type="protein sequence ID" value="NGO47779.1"/>
    <property type="molecule type" value="Genomic_DNA"/>
</dbReference>
<dbReference type="PANTHER" id="PTHR36932:SF1">
    <property type="entry name" value="CAPSULAR POLYSACCHARIDE BIOSYNTHESIS PROTEIN"/>
    <property type="match status" value="1"/>
</dbReference>